<dbReference type="AlphaFoldDB" id="A0A845PUA7"/>
<accession>A0A845PUA7</accession>
<reference evidence="6 7" key="1">
    <citation type="submission" date="2019-11" db="EMBL/GenBank/DDBJ databases">
        <title>Characterization of Elizabethkingia argenteiflava sp. nov., isolated from inner surface of Soybean Pods.</title>
        <authorList>
            <person name="Mo S."/>
        </authorList>
    </citation>
    <scope>NUCLEOTIDE SEQUENCE [LARGE SCALE GENOMIC DNA]</scope>
    <source>
        <strain evidence="6 7">YB22</strain>
    </source>
</reference>
<name>A0A845PUA7_9FLAO</name>
<comment type="caution">
    <text evidence="6">The sequence shown here is derived from an EMBL/GenBank/DDBJ whole genome shotgun (WGS) entry which is preliminary data.</text>
</comment>
<dbReference type="InterPro" id="IPR036390">
    <property type="entry name" value="WH_DNA-bd_sf"/>
</dbReference>
<evidence type="ECO:0000259" key="5">
    <source>
        <dbReference type="PROSITE" id="PS51063"/>
    </source>
</evidence>
<keyword evidence="2" id="KW-0238">DNA-binding</keyword>
<keyword evidence="7" id="KW-1185">Reference proteome</keyword>
<evidence type="ECO:0000313" key="7">
    <source>
        <dbReference type="Proteomes" id="UP000553459"/>
    </source>
</evidence>
<dbReference type="Pfam" id="PF13545">
    <property type="entry name" value="HTH_Crp_2"/>
    <property type="match status" value="1"/>
</dbReference>
<dbReference type="InterPro" id="IPR012318">
    <property type="entry name" value="HTH_CRP"/>
</dbReference>
<gene>
    <name evidence="6" type="ORF">GNY06_07545</name>
</gene>
<evidence type="ECO:0000259" key="4">
    <source>
        <dbReference type="PROSITE" id="PS50042"/>
    </source>
</evidence>
<dbReference type="GO" id="GO:0006355">
    <property type="term" value="P:regulation of DNA-templated transcription"/>
    <property type="evidence" value="ECO:0007669"/>
    <property type="project" value="InterPro"/>
</dbReference>
<feature type="domain" description="Cyclic nucleotide-binding" evidence="4">
    <location>
        <begin position="9"/>
        <end position="124"/>
    </location>
</feature>
<dbReference type="SMART" id="SM00419">
    <property type="entry name" value="HTH_CRP"/>
    <property type="match status" value="1"/>
</dbReference>
<protein>
    <submittedName>
        <fullName evidence="6">Helix-turn-helix domain-containing protein</fullName>
    </submittedName>
</protein>
<keyword evidence="1" id="KW-0805">Transcription regulation</keyword>
<dbReference type="GO" id="GO:0003677">
    <property type="term" value="F:DNA binding"/>
    <property type="evidence" value="ECO:0007669"/>
    <property type="project" value="UniProtKB-KW"/>
</dbReference>
<dbReference type="InterPro" id="IPR036388">
    <property type="entry name" value="WH-like_DNA-bd_sf"/>
</dbReference>
<evidence type="ECO:0000256" key="1">
    <source>
        <dbReference type="ARBA" id="ARBA00023015"/>
    </source>
</evidence>
<organism evidence="6 7">
    <name type="scientific">Elizabethkingia argenteiflava</name>
    <dbReference type="NCBI Taxonomy" id="2681556"/>
    <lineage>
        <taxon>Bacteria</taxon>
        <taxon>Pseudomonadati</taxon>
        <taxon>Bacteroidota</taxon>
        <taxon>Flavobacteriia</taxon>
        <taxon>Flavobacteriales</taxon>
        <taxon>Weeksellaceae</taxon>
        <taxon>Elizabethkingia</taxon>
    </lineage>
</organism>
<dbReference type="SUPFAM" id="SSF46785">
    <property type="entry name" value="Winged helix' DNA-binding domain"/>
    <property type="match status" value="1"/>
</dbReference>
<keyword evidence="3" id="KW-0804">Transcription</keyword>
<evidence type="ECO:0000256" key="3">
    <source>
        <dbReference type="ARBA" id="ARBA00023163"/>
    </source>
</evidence>
<evidence type="ECO:0000256" key="2">
    <source>
        <dbReference type="ARBA" id="ARBA00023125"/>
    </source>
</evidence>
<dbReference type="Gene3D" id="1.10.10.10">
    <property type="entry name" value="Winged helix-like DNA-binding domain superfamily/Winged helix DNA-binding domain"/>
    <property type="match status" value="1"/>
</dbReference>
<dbReference type="Gene3D" id="2.60.120.10">
    <property type="entry name" value="Jelly Rolls"/>
    <property type="match status" value="1"/>
</dbReference>
<dbReference type="PROSITE" id="PS51063">
    <property type="entry name" value="HTH_CRP_2"/>
    <property type="match status" value="1"/>
</dbReference>
<proteinExistence type="predicted"/>
<dbReference type="InterPro" id="IPR018490">
    <property type="entry name" value="cNMP-bd_dom_sf"/>
</dbReference>
<evidence type="ECO:0000313" key="6">
    <source>
        <dbReference type="EMBL" id="NAW51235.1"/>
    </source>
</evidence>
<dbReference type="Pfam" id="PF00027">
    <property type="entry name" value="cNMP_binding"/>
    <property type="match status" value="1"/>
</dbReference>
<dbReference type="EMBL" id="JAAABJ010000518">
    <property type="protein sequence ID" value="NAW51235.1"/>
    <property type="molecule type" value="Genomic_DNA"/>
</dbReference>
<dbReference type="RefSeq" id="WP_166519517.1">
    <property type="nucleotide sequence ID" value="NZ_JAAABJ010000518.1"/>
</dbReference>
<feature type="domain" description="HTH crp-type" evidence="5">
    <location>
        <begin position="138"/>
        <end position="203"/>
    </location>
</feature>
<dbReference type="PROSITE" id="PS50042">
    <property type="entry name" value="CNMP_BINDING_3"/>
    <property type="match status" value="1"/>
</dbReference>
<sequence>MGEIIENPLFQLLTIDQRSILHSNCSLLEFENEEMVFKRCGMAHFVYYIEEGYLKLISKEGLYDISTCSEFVGLSYIYSEERFNYSAVAAKGTKALQISAKIFRELMLQNTNFAIGIFNEAHKSANKMIQRLLDYRYKNIQAVLAHFFLEYEKENLFTLELTRKEIAEFTGYSRENITHTLKKLLEEDFIANHTYGFEIIDKEKLRNLYKNG</sequence>
<dbReference type="InterPro" id="IPR000595">
    <property type="entry name" value="cNMP-bd_dom"/>
</dbReference>
<dbReference type="Proteomes" id="UP000553459">
    <property type="component" value="Unassembled WGS sequence"/>
</dbReference>
<dbReference type="SUPFAM" id="SSF51206">
    <property type="entry name" value="cAMP-binding domain-like"/>
    <property type="match status" value="1"/>
</dbReference>
<dbReference type="CDD" id="cd00038">
    <property type="entry name" value="CAP_ED"/>
    <property type="match status" value="1"/>
</dbReference>
<dbReference type="InterPro" id="IPR014710">
    <property type="entry name" value="RmlC-like_jellyroll"/>
</dbReference>